<proteinExistence type="predicted"/>
<gene>
    <name evidence="1" type="ORF">KP79_PYT10494</name>
</gene>
<accession>A0A210QXE5</accession>
<protein>
    <submittedName>
        <fullName evidence="1">Neurogenic locus notch-like protein 2</fullName>
    </submittedName>
</protein>
<dbReference type="Proteomes" id="UP000242188">
    <property type="component" value="Unassembled WGS sequence"/>
</dbReference>
<keyword evidence="2" id="KW-1185">Reference proteome</keyword>
<dbReference type="AlphaFoldDB" id="A0A210QXE5"/>
<organism evidence="1 2">
    <name type="scientific">Mizuhopecten yessoensis</name>
    <name type="common">Japanese scallop</name>
    <name type="synonym">Patinopecten yessoensis</name>
    <dbReference type="NCBI Taxonomy" id="6573"/>
    <lineage>
        <taxon>Eukaryota</taxon>
        <taxon>Metazoa</taxon>
        <taxon>Spiralia</taxon>
        <taxon>Lophotrochozoa</taxon>
        <taxon>Mollusca</taxon>
        <taxon>Bivalvia</taxon>
        <taxon>Autobranchia</taxon>
        <taxon>Pteriomorphia</taxon>
        <taxon>Pectinida</taxon>
        <taxon>Pectinoidea</taxon>
        <taxon>Pectinidae</taxon>
        <taxon>Mizuhopecten</taxon>
    </lineage>
</organism>
<dbReference type="EMBL" id="NEDP02001349">
    <property type="protein sequence ID" value="OWF53396.1"/>
    <property type="molecule type" value="Genomic_DNA"/>
</dbReference>
<evidence type="ECO:0000313" key="2">
    <source>
        <dbReference type="Proteomes" id="UP000242188"/>
    </source>
</evidence>
<name>A0A210QXE5_MIZYE</name>
<evidence type="ECO:0000313" key="1">
    <source>
        <dbReference type="EMBL" id="OWF53396.1"/>
    </source>
</evidence>
<comment type="caution">
    <text evidence="1">The sequence shown here is derived from an EMBL/GenBank/DDBJ whole genome shotgun (WGS) entry which is preliminary data.</text>
</comment>
<sequence>MGNCVFSRPEVEGGEIHYQHGANRERHHIIGKDVPREVHHLEEINSDTIDEILNDSKYFQHNYKGSDDPLRKLNETNIKLLQEIASLIRHQSQSFKRNLQLRIKLYDGEGLTSRRVKYLDLVSGTGENVMECYRKEDVTVKYVNREGKLPEISSFGYIVPEISVLYINQILNASEFLESEDDRRMLQEVSSRVAKEPLWKRKNCELTVILHNINGHLHNRVKHIVIAAGEKEHKIQCSKSTKEEIHWECEESLNLDDAQKETYECEMITTDEINKILEQSKFLKENRSHRQFVSSDVRRAIPAEWETVRKNCTLTIELAPDEGAANIPMKHIVIKAGNGENTIRSSKDNPWHIRNQTSGAAFVHGVSTAYNNTTSGIFSVGARFANYITGTAMQALGYT</sequence>
<reference evidence="1 2" key="1">
    <citation type="journal article" date="2017" name="Nat. Ecol. Evol.">
        <title>Scallop genome provides insights into evolution of bilaterian karyotype and development.</title>
        <authorList>
            <person name="Wang S."/>
            <person name="Zhang J."/>
            <person name="Jiao W."/>
            <person name="Li J."/>
            <person name="Xun X."/>
            <person name="Sun Y."/>
            <person name="Guo X."/>
            <person name="Huan P."/>
            <person name="Dong B."/>
            <person name="Zhang L."/>
            <person name="Hu X."/>
            <person name="Sun X."/>
            <person name="Wang J."/>
            <person name="Zhao C."/>
            <person name="Wang Y."/>
            <person name="Wang D."/>
            <person name="Huang X."/>
            <person name="Wang R."/>
            <person name="Lv J."/>
            <person name="Li Y."/>
            <person name="Zhang Z."/>
            <person name="Liu B."/>
            <person name="Lu W."/>
            <person name="Hui Y."/>
            <person name="Liang J."/>
            <person name="Zhou Z."/>
            <person name="Hou R."/>
            <person name="Li X."/>
            <person name="Liu Y."/>
            <person name="Li H."/>
            <person name="Ning X."/>
            <person name="Lin Y."/>
            <person name="Zhao L."/>
            <person name="Xing Q."/>
            <person name="Dou J."/>
            <person name="Li Y."/>
            <person name="Mao J."/>
            <person name="Guo H."/>
            <person name="Dou H."/>
            <person name="Li T."/>
            <person name="Mu C."/>
            <person name="Jiang W."/>
            <person name="Fu Q."/>
            <person name="Fu X."/>
            <person name="Miao Y."/>
            <person name="Liu J."/>
            <person name="Yu Q."/>
            <person name="Li R."/>
            <person name="Liao H."/>
            <person name="Li X."/>
            <person name="Kong Y."/>
            <person name="Jiang Z."/>
            <person name="Chourrout D."/>
            <person name="Li R."/>
            <person name="Bao Z."/>
        </authorList>
    </citation>
    <scope>NUCLEOTIDE SEQUENCE [LARGE SCALE GENOMIC DNA]</scope>
    <source>
        <strain evidence="1 2">PY_sf001</strain>
    </source>
</reference>